<dbReference type="GeneID" id="63754972"/>
<evidence type="ECO:0000313" key="3">
    <source>
        <dbReference type="Proteomes" id="UP000184383"/>
    </source>
</evidence>
<organism evidence="2 3">
    <name type="scientific">Aspergillus wentii DTO 134E9</name>
    <dbReference type="NCBI Taxonomy" id="1073089"/>
    <lineage>
        <taxon>Eukaryota</taxon>
        <taxon>Fungi</taxon>
        <taxon>Dikarya</taxon>
        <taxon>Ascomycota</taxon>
        <taxon>Pezizomycotina</taxon>
        <taxon>Eurotiomycetes</taxon>
        <taxon>Eurotiomycetidae</taxon>
        <taxon>Eurotiales</taxon>
        <taxon>Aspergillaceae</taxon>
        <taxon>Aspergillus</taxon>
        <taxon>Aspergillus subgen. Cremei</taxon>
    </lineage>
</organism>
<sequence>MKFLNLLTATFFVSLVSAVAIEQTPNHIPYGLYPTGSGNDNTLNTMNTQDSCGQMCMGHNSCGGKCSTCDINRSRCV</sequence>
<feature type="chain" id="PRO_5013381460" evidence="1">
    <location>
        <begin position="19"/>
        <end position="77"/>
    </location>
</feature>
<dbReference type="VEuPathDB" id="FungiDB:ASPWEDRAFT_703948"/>
<keyword evidence="3" id="KW-1185">Reference proteome</keyword>
<protein>
    <submittedName>
        <fullName evidence="2">Uncharacterized protein</fullName>
    </submittedName>
</protein>
<dbReference type="AlphaFoldDB" id="A0A1L9R5T2"/>
<dbReference type="EMBL" id="KV878217">
    <property type="protein sequence ID" value="OJJ30270.1"/>
    <property type="molecule type" value="Genomic_DNA"/>
</dbReference>
<name>A0A1L9R5T2_ASPWE</name>
<keyword evidence="1" id="KW-0732">Signal</keyword>
<proteinExistence type="predicted"/>
<reference evidence="3" key="1">
    <citation type="journal article" date="2017" name="Genome Biol.">
        <title>Comparative genomics reveals high biological diversity and specific adaptations in the industrially and medically important fungal genus Aspergillus.</title>
        <authorList>
            <person name="de Vries R.P."/>
            <person name="Riley R."/>
            <person name="Wiebenga A."/>
            <person name="Aguilar-Osorio G."/>
            <person name="Amillis S."/>
            <person name="Uchima C.A."/>
            <person name="Anderluh G."/>
            <person name="Asadollahi M."/>
            <person name="Askin M."/>
            <person name="Barry K."/>
            <person name="Battaglia E."/>
            <person name="Bayram O."/>
            <person name="Benocci T."/>
            <person name="Braus-Stromeyer S.A."/>
            <person name="Caldana C."/>
            <person name="Canovas D."/>
            <person name="Cerqueira G.C."/>
            <person name="Chen F."/>
            <person name="Chen W."/>
            <person name="Choi C."/>
            <person name="Clum A."/>
            <person name="Dos Santos R.A."/>
            <person name="Damasio A.R."/>
            <person name="Diallinas G."/>
            <person name="Emri T."/>
            <person name="Fekete E."/>
            <person name="Flipphi M."/>
            <person name="Freyberg S."/>
            <person name="Gallo A."/>
            <person name="Gournas C."/>
            <person name="Habgood R."/>
            <person name="Hainaut M."/>
            <person name="Harispe M.L."/>
            <person name="Henrissat B."/>
            <person name="Hilden K.S."/>
            <person name="Hope R."/>
            <person name="Hossain A."/>
            <person name="Karabika E."/>
            <person name="Karaffa L."/>
            <person name="Karanyi Z."/>
            <person name="Krasevec N."/>
            <person name="Kuo A."/>
            <person name="Kusch H."/>
            <person name="LaButti K."/>
            <person name="Lagendijk E.L."/>
            <person name="Lapidus A."/>
            <person name="Levasseur A."/>
            <person name="Lindquist E."/>
            <person name="Lipzen A."/>
            <person name="Logrieco A.F."/>
            <person name="MacCabe A."/>
            <person name="Maekelae M.R."/>
            <person name="Malavazi I."/>
            <person name="Melin P."/>
            <person name="Meyer V."/>
            <person name="Mielnichuk N."/>
            <person name="Miskei M."/>
            <person name="Molnar A.P."/>
            <person name="Mule G."/>
            <person name="Ngan C.Y."/>
            <person name="Orejas M."/>
            <person name="Orosz E."/>
            <person name="Ouedraogo J.P."/>
            <person name="Overkamp K.M."/>
            <person name="Park H.-S."/>
            <person name="Perrone G."/>
            <person name="Piumi F."/>
            <person name="Punt P.J."/>
            <person name="Ram A.F."/>
            <person name="Ramon A."/>
            <person name="Rauscher S."/>
            <person name="Record E."/>
            <person name="Riano-Pachon D.M."/>
            <person name="Robert V."/>
            <person name="Roehrig J."/>
            <person name="Ruller R."/>
            <person name="Salamov A."/>
            <person name="Salih N.S."/>
            <person name="Samson R.A."/>
            <person name="Sandor E."/>
            <person name="Sanguinetti M."/>
            <person name="Schuetze T."/>
            <person name="Sepcic K."/>
            <person name="Shelest E."/>
            <person name="Sherlock G."/>
            <person name="Sophianopoulou V."/>
            <person name="Squina F.M."/>
            <person name="Sun H."/>
            <person name="Susca A."/>
            <person name="Todd R.B."/>
            <person name="Tsang A."/>
            <person name="Unkles S.E."/>
            <person name="van de Wiele N."/>
            <person name="van Rossen-Uffink D."/>
            <person name="Oliveira J.V."/>
            <person name="Vesth T.C."/>
            <person name="Visser J."/>
            <person name="Yu J.-H."/>
            <person name="Zhou M."/>
            <person name="Andersen M.R."/>
            <person name="Archer D.B."/>
            <person name="Baker S.E."/>
            <person name="Benoit I."/>
            <person name="Brakhage A.A."/>
            <person name="Braus G.H."/>
            <person name="Fischer R."/>
            <person name="Frisvad J.C."/>
            <person name="Goldman G.H."/>
            <person name="Houbraken J."/>
            <person name="Oakley B."/>
            <person name="Pocsi I."/>
            <person name="Scazzocchio C."/>
            <person name="Seiboth B."/>
            <person name="vanKuyk P.A."/>
            <person name="Wortman J."/>
            <person name="Dyer P.S."/>
            <person name="Grigoriev I.V."/>
        </authorList>
    </citation>
    <scope>NUCLEOTIDE SEQUENCE [LARGE SCALE GENOMIC DNA]</scope>
    <source>
        <strain evidence="3">DTO 134E9</strain>
    </source>
</reference>
<evidence type="ECO:0000256" key="1">
    <source>
        <dbReference type="SAM" id="SignalP"/>
    </source>
</evidence>
<accession>A0A1L9R5T2</accession>
<dbReference type="RefSeq" id="XP_040683947.1">
    <property type="nucleotide sequence ID" value="XM_040839124.1"/>
</dbReference>
<gene>
    <name evidence="2" type="ORF">ASPWEDRAFT_703948</name>
</gene>
<evidence type="ECO:0000313" key="2">
    <source>
        <dbReference type="EMBL" id="OJJ30270.1"/>
    </source>
</evidence>
<feature type="signal peptide" evidence="1">
    <location>
        <begin position="1"/>
        <end position="18"/>
    </location>
</feature>
<dbReference type="Proteomes" id="UP000184383">
    <property type="component" value="Unassembled WGS sequence"/>
</dbReference>